<keyword evidence="1" id="KW-1133">Transmembrane helix</keyword>
<organism evidence="2 3">
    <name type="scientific">Rosa chinensis</name>
    <name type="common">China rose</name>
    <dbReference type="NCBI Taxonomy" id="74649"/>
    <lineage>
        <taxon>Eukaryota</taxon>
        <taxon>Viridiplantae</taxon>
        <taxon>Streptophyta</taxon>
        <taxon>Embryophyta</taxon>
        <taxon>Tracheophyta</taxon>
        <taxon>Spermatophyta</taxon>
        <taxon>Magnoliopsida</taxon>
        <taxon>eudicotyledons</taxon>
        <taxon>Gunneridae</taxon>
        <taxon>Pentapetalae</taxon>
        <taxon>rosids</taxon>
        <taxon>fabids</taxon>
        <taxon>Rosales</taxon>
        <taxon>Rosaceae</taxon>
        <taxon>Rosoideae</taxon>
        <taxon>Rosoideae incertae sedis</taxon>
        <taxon>Rosa</taxon>
    </lineage>
</organism>
<evidence type="ECO:0000313" key="3">
    <source>
        <dbReference type="Proteomes" id="UP000238479"/>
    </source>
</evidence>
<keyword evidence="1" id="KW-0472">Membrane</keyword>
<dbReference type="Gramene" id="PRQ39425">
    <property type="protein sequence ID" value="PRQ39425"/>
    <property type="gene ID" value="RchiOBHm_Chr4g0425011"/>
</dbReference>
<protein>
    <submittedName>
        <fullName evidence="2">Putative FAD/NAD(P)-binding domain-containing protein</fullName>
    </submittedName>
</protein>
<feature type="transmembrane region" description="Helical" evidence="1">
    <location>
        <begin position="20"/>
        <end position="44"/>
    </location>
</feature>
<evidence type="ECO:0000313" key="2">
    <source>
        <dbReference type="EMBL" id="PRQ39425.1"/>
    </source>
</evidence>
<keyword evidence="3" id="KW-1185">Reference proteome</keyword>
<comment type="caution">
    <text evidence="2">The sequence shown here is derived from an EMBL/GenBank/DDBJ whole genome shotgun (WGS) entry which is preliminary data.</text>
</comment>
<keyword evidence="1" id="KW-0812">Transmembrane</keyword>
<name>A0A2P6QYZ8_ROSCH</name>
<evidence type="ECO:0000256" key="1">
    <source>
        <dbReference type="SAM" id="Phobius"/>
    </source>
</evidence>
<reference evidence="2 3" key="1">
    <citation type="journal article" date="2018" name="Nat. Genet.">
        <title>The Rosa genome provides new insights in the design of modern roses.</title>
        <authorList>
            <person name="Bendahmane M."/>
        </authorList>
    </citation>
    <scope>NUCLEOTIDE SEQUENCE [LARGE SCALE GENOMIC DNA]</scope>
    <source>
        <strain evidence="3">cv. Old Blush</strain>
    </source>
</reference>
<dbReference type="STRING" id="74649.A0A2P6QYZ8"/>
<sequence>MGFDHVAQQKSSNKSEPYDIAIVGGGLVGMALASSLGSWSFVLLSADFYSDILIYVDSVYLVDNCPHDDSSSDALLCCSCWSMISQANKGTKLLCPKYEPYFWSNANKGTFLFSLLRIGIQVYEFPARKVNNGSWEFCSLNLLLHILDLHLVMFTVAWQVLEVVASCDSDIVQLRFCVCLLGGLMALGYTIATILKRSSHVFFNDGLDMGLHEEG</sequence>
<gene>
    <name evidence="2" type="ORF">RchiOBHm_Chr4g0425011</name>
</gene>
<proteinExistence type="predicted"/>
<dbReference type="Proteomes" id="UP000238479">
    <property type="component" value="Chromosome 4"/>
</dbReference>
<dbReference type="AlphaFoldDB" id="A0A2P6QYZ8"/>
<feature type="transmembrane region" description="Helical" evidence="1">
    <location>
        <begin position="142"/>
        <end position="161"/>
    </location>
</feature>
<feature type="transmembrane region" description="Helical" evidence="1">
    <location>
        <begin position="173"/>
        <end position="195"/>
    </location>
</feature>
<accession>A0A2P6QYZ8</accession>
<dbReference type="EMBL" id="PDCK01000042">
    <property type="protein sequence ID" value="PRQ39425.1"/>
    <property type="molecule type" value="Genomic_DNA"/>
</dbReference>